<evidence type="ECO:0000256" key="6">
    <source>
        <dbReference type="ARBA" id="ARBA00023014"/>
    </source>
</evidence>
<dbReference type="GO" id="GO:0061799">
    <property type="term" value="F:cyclic pyranopterin monophosphate synthase activity"/>
    <property type="evidence" value="ECO:0007669"/>
    <property type="project" value="TreeGrafter"/>
</dbReference>
<reference evidence="12" key="1">
    <citation type="journal article" date="2020" name="mSystems">
        <title>Genome- and Community-Level Interaction Insights into Carbon Utilization and Element Cycling Functions of Hydrothermarchaeota in Hydrothermal Sediment.</title>
        <authorList>
            <person name="Zhou Z."/>
            <person name="Liu Y."/>
            <person name="Xu W."/>
            <person name="Pan J."/>
            <person name="Luo Z.H."/>
            <person name="Li M."/>
        </authorList>
    </citation>
    <scope>NUCLEOTIDE SEQUENCE [LARGE SCALE GENOMIC DNA]</scope>
    <source>
        <strain evidence="12">SpSt-853</strain>
    </source>
</reference>
<dbReference type="HAMAP" id="MF_01225_B">
    <property type="entry name" value="MoaA_B"/>
    <property type="match status" value="1"/>
</dbReference>
<feature type="binding site" evidence="10">
    <location>
        <position position="24"/>
    </location>
    <ligand>
        <name>[4Fe-4S] cluster</name>
        <dbReference type="ChEBI" id="CHEBI:49883"/>
        <label>1</label>
        <note>4Fe-4S-S-AdoMet</note>
    </ligand>
</feature>
<dbReference type="EC" id="4.1.99.22" evidence="10"/>
<dbReference type="InterPro" id="IPR007197">
    <property type="entry name" value="rSAM"/>
</dbReference>
<feature type="binding site" evidence="10">
    <location>
        <begin position="257"/>
        <end position="259"/>
    </location>
    <ligand>
        <name>GTP</name>
        <dbReference type="ChEBI" id="CHEBI:37565"/>
    </ligand>
</feature>
<keyword evidence="7 10" id="KW-0342">GTP-binding</keyword>
<evidence type="ECO:0000256" key="8">
    <source>
        <dbReference type="ARBA" id="ARBA00023150"/>
    </source>
</evidence>
<organism evidence="12">
    <name type="scientific">Desulfobacca acetoxidans</name>
    <dbReference type="NCBI Taxonomy" id="60893"/>
    <lineage>
        <taxon>Bacteria</taxon>
        <taxon>Pseudomonadati</taxon>
        <taxon>Thermodesulfobacteriota</taxon>
        <taxon>Desulfobaccia</taxon>
        <taxon>Desulfobaccales</taxon>
        <taxon>Desulfobaccaceae</taxon>
        <taxon>Desulfobacca</taxon>
    </lineage>
</organism>
<dbReference type="SFLD" id="SFLDG01383">
    <property type="entry name" value="cyclic_pyranopterin_phosphate"/>
    <property type="match status" value="1"/>
</dbReference>
<keyword evidence="3 10" id="KW-0479">Metal-binding</keyword>
<comment type="pathway">
    <text evidence="10">Cofactor biosynthesis; molybdopterin biosynthesis.</text>
</comment>
<feature type="binding site" evidence="10">
    <location>
        <position position="255"/>
    </location>
    <ligand>
        <name>[4Fe-4S] cluster</name>
        <dbReference type="ChEBI" id="CHEBI:49883"/>
        <label>2</label>
        <note>4Fe-4S-substrate</note>
    </ligand>
</feature>
<dbReference type="InterPro" id="IPR050105">
    <property type="entry name" value="MoCo_biosynth_MoaA/MoaC"/>
</dbReference>
<keyword evidence="5 10" id="KW-0408">Iron</keyword>
<evidence type="ECO:0000256" key="7">
    <source>
        <dbReference type="ARBA" id="ARBA00023134"/>
    </source>
</evidence>
<dbReference type="PANTHER" id="PTHR22960:SF0">
    <property type="entry name" value="MOLYBDENUM COFACTOR BIOSYNTHESIS PROTEIN 1"/>
    <property type="match status" value="1"/>
</dbReference>
<dbReference type="PANTHER" id="PTHR22960">
    <property type="entry name" value="MOLYBDOPTERIN COFACTOR SYNTHESIS PROTEIN A"/>
    <property type="match status" value="1"/>
</dbReference>
<comment type="cofactor">
    <cofactor evidence="10">
        <name>[4Fe-4S] cluster</name>
        <dbReference type="ChEBI" id="CHEBI:49883"/>
    </cofactor>
    <text evidence="10">Binds 2 [4Fe-4S] clusters. Binds 1 [4Fe-4S] cluster coordinated with 3 cysteines and an exchangeable S-adenosyl-L-methionine and 1 [4Fe-4S] cluster coordinated with 3 cysteines and the GTP-derived substrate.</text>
</comment>
<dbReference type="InterPro" id="IPR006638">
    <property type="entry name" value="Elp3/MiaA/NifB-like_rSAM"/>
</dbReference>
<comment type="similarity">
    <text evidence="10">Belongs to the radical SAM superfamily. MoaA family.</text>
</comment>
<feature type="binding site" evidence="10">
    <location>
        <position position="63"/>
    </location>
    <ligand>
        <name>GTP</name>
        <dbReference type="ChEBI" id="CHEBI:37565"/>
    </ligand>
</feature>
<dbReference type="Gene3D" id="3.20.20.70">
    <property type="entry name" value="Aldolase class I"/>
    <property type="match status" value="1"/>
</dbReference>
<dbReference type="InterPro" id="IPR013483">
    <property type="entry name" value="MoaA"/>
</dbReference>
<dbReference type="InterPro" id="IPR010505">
    <property type="entry name" value="MoaA_twitch"/>
</dbReference>
<feature type="binding site" evidence="10">
    <location>
        <position position="94"/>
    </location>
    <ligand>
        <name>GTP</name>
        <dbReference type="ChEBI" id="CHEBI:37565"/>
    </ligand>
</feature>
<dbReference type="SFLD" id="SFLDS00029">
    <property type="entry name" value="Radical_SAM"/>
    <property type="match status" value="1"/>
</dbReference>
<keyword evidence="9 10" id="KW-0456">Lyase</keyword>
<name>A0A7C5AKS7_9BACT</name>
<feature type="binding site" evidence="10">
    <location>
        <position position="67"/>
    </location>
    <ligand>
        <name>S-adenosyl-L-methionine</name>
        <dbReference type="ChEBI" id="CHEBI:59789"/>
    </ligand>
</feature>
<evidence type="ECO:0000256" key="9">
    <source>
        <dbReference type="ARBA" id="ARBA00023239"/>
    </source>
</evidence>
<accession>A0A7C5AKS7</accession>
<dbReference type="UniPathway" id="UPA00344"/>
<dbReference type="GO" id="GO:0051539">
    <property type="term" value="F:4 iron, 4 sulfur cluster binding"/>
    <property type="evidence" value="ECO:0007669"/>
    <property type="project" value="UniProtKB-UniRule"/>
</dbReference>
<evidence type="ECO:0000256" key="4">
    <source>
        <dbReference type="ARBA" id="ARBA00022741"/>
    </source>
</evidence>
<dbReference type="GO" id="GO:0005525">
    <property type="term" value="F:GTP binding"/>
    <property type="evidence" value="ECO:0007669"/>
    <property type="project" value="UniProtKB-UniRule"/>
</dbReference>
<feature type="domain" description="Radical SAM core" evidence="11">
    <location>
        <begin position="4"/>
        <end position="229"/>
    </location>
</feature>
<evidence type="ECO:0000313" key="12">
    <source>
        <dbReference type="EMBL" id="HGZ11108.1"/>
    </source>
</evidence>
<evidence type="ECO:0000259" key="11">
    <source>
        <dbReference type="PROSITE" id="PS51918"/>
    </source>
</evidence>
<feature type="binding site" evidence="10">
    <location>
        <position position="269"/>
    </location>
    <ligand>
        <name>[4Fe-4S] cluster</name>
        <dbReference type="ChEBI" id="CHEBI:49883"/>
        <label>2</label>
        <note>4Fe-4S-substrate</note>
    </ligand>
</feature>
<keyword evidence="4 10" id="KW-0547">Nucleotide-binding</keyword>
<dbReference type="SFLD" id="SFLDG01067">
    <property type="entry name" value="SPASM/twitch_domain_containing"/>
    <property type="match status" value="1"/>
</dbReference>
<dbReference type="InterPro" id="IPR013785">
    <property type="entry name" value="Aldolase_TIM"/>
</dbReference>
<gene>
    <name evidence="10 12" type="primary">moaA</name>
    <name evidence="12" type="ORF">ENW48_02680</name>
</gene>
<dbReference type="Pfam" id="PF06463">
    <property type="entry name" value="Mob_synth_C"/>
    <property type="match status" value="1"/>
</dbReference>
<protein>
    <recommendedName>
        <fullName evidence="10">GTP 3',8-cyclase</fullName>
        <ecNumber evidence="10">4.1.99.22</ecNumber>
    </recommendedName>
    <alternativeName>
        <fullName evidence="10">Molybdenum cofactor biosynthesis protein A</fullName>
    </alternativeName>
</protein>
<dbReference type="NCBIfam" id="TIGR02666">
    <property type="entry name" value="moaA"/>
    <property type="match status" value="1"/>
</dbReference>
<comment type="subunit">
    <text evidence="10">Monomer and homodimer.</text>
</comment>
<dbReference type="InterPro" id="IPR058240">
    <property type="entry name" value="rSAM_sf"/>
</dbReference>
<dbReference type="GO" id="GO:0061798">
    <property type="term" value="F:GTP 3',8'-cyclase activity"/>
    <property type="evidence" value="ECO:0007669"/>
    <property type="project" value="UniProtKB-UniRule"/>
</dbReference>
<dbReference type="GO" id="GO:0046872">
    <property type="term" value="F:metal ion binding"/>
    <property type="evidence" value="ECO:0007669"/>
    <property type="project" value="UniProtKB-KW"/>
</dbReference>
<feature type="binding site" evidence="10">
    <location>
        <position position="118"/>
    </location>
    <ligand>
        <name>S-adenosyl-L-methionine</name>
        <dbReference type="ChEBI" id="CHEBI:59789"/>
    </ligand>
</feature>
<evidence type="ECO:0000256" key="5">
    <source>
        <dbReference type="ARBA" id="ARBA00023004"/>
    </source>
</evidence>
<feature type="binding site" evidence="10">
    <location>
        <position position="252"/>
    </location>
    <ligand>
        <name>[4Fe-4S] cluster</name>
        <dbReference type="ChEBI" id="CHEBI:49883"/>
        <label>2</label>
        <note>4Fe-4S-substrate</note>
    </ligand>
</feature>
<dbReference type="AlphaFoldDB" id="A0A7C5AKS7"/>
<evidence type="ECO:0000256" key="1">
    <source>
        <dbReference type="ARBA" id="ARBA00022485"/>
    </source>
</evidence>
<comment type="catalytic activity">
    <reaction evidence="10">
        <text>GTP + AH2 + S-adenosyl-L-methionine = (8S)-3',8-cyclo-7,8-dihydroguanosine 5'-triphosphate + 5'-deoxyadenosine + L-methionine + A + H(+)</text>
        <dbReference type="Rhea" id="RHEA:49576"/>
        <dbReference type="ChEBI" id="CHEBI:13193"/>
        <dbReference type="ChEBI" id="CHEBI:15378"/>
        <dbReference type="ChEBI" id="CHEBI:17319"/>
        <dbReference type="ChEBI" id="CHEBI:17499"/>
        <dbReference type="ChEBI" id="CHEBI:37565"/>
        <dbReference type="ChEBI" id="CHEBI:57844"/>
        <dbReference type="ChEBI" id="CHEBI:59789"/>
        <dbReference type="ChEBI" id="CHEBI:131766"/>
        <dbReference type="EC" id="4.1.99.22"/>
    </reaction>
</comment>
<dbReference type="SFLD" id="SFLDG01386">
    <property type="entry name" value="main_SPASM_domain-containing"/>
    <property type="match status" value="1"/>
</dbReference>
<feature type="binding site" evidence="10">
    <location>
        <position position="20"/>
    </location>
    <ligand>
        <name>[4Fe-4S] cluster</name>
        <dbReference type="ChEBI" id="CHEBI:49883"/>
        <label>1</label>
        <note>4Fe-4S-S-AdoMet</note>
    </ligand>
</feature>
<dbReference type="InterPro" id="IPR040064">
    <property type="entry name" value="MoaA-like"/>
</dbReference>
<feature type="binding site" evidence="10">
    <location>
        <position position="26"/>
    </location>
    <ligand>
        <name>S-adenosyl-L-methionine</name>
        <dbReference type="ChEBI" id="CHEBI:59789"/>
    </ligand>
</feature>
<keyword evidence="1 10" id="KW-0004">4Fe-4S</keyword>
<evidence type="ECO:0000256" key="3">
    <source>
        <dbReference type="ARBA" id="ARBA00022723"/>
    </source>
</evidence>
<sequence>MTGCSPTNINYLRVSIIDRCNLKCLYCLPRQGWTKLPAAEILSYEEFLRLIRVAAQAGVRKIRVTGGEPLMRRGVVDFLARLSKISGITEVCLTTNGLLLADMAEDLWKAGLRHLNVSLDTLKEERYREITGEYRLHQVLAGVERALCLGFQPLKINFVVLKGLNDDEVRDFAELARTRPLQVRFIEFMPTTEPQRWARHFLPMAEVRQRLADLGTMKEVPSGATAGPARIVRPPGFTGTLGFISSVSEHSCSRCNRLRLTAAGRLRPCLFAPRELDLKTPLRQGAGDEELHRLFLMAMQEKTCRPPLALVEPSQGTAMIALGG</sequence>
<dbReference type="Pfam" id="PF04055">
    <property type="entry name" value="Radical_SAM"/>
    <property type="match status" value="1"/>
</dbReference>
<comment type="caution">
    <text evidence="12">The sequence shown here is derived from an EMBL/GenBank/DDBJ whole genome shotgun (WGS) entry which is preliminary data.</text>
</comment>
<feature type="binding site" evidence="10">
    <location>
        <position position="189"/>
    </location>
    <ligand>
        <name>S-adenosyl-L-methionine</name>
        <dbReference type="ChEBI" id="CHEBI:59789"/>
    </ligand>
</feature>
<dbReference type="CDD" id="cd21117">
    <property type="entry name" value="Twitch_MoaA"/>
    <property type="match status" value="1"/>
</dbReference>
<comment type="function">
    <text evidence="10">Catalyzes the cyclization of GTP to (8S)-3',8-cyclo-7,8-dihydroguanosine 5'-triphosphate.</text>
</comment>
<feature type="binding site" evidence="10">
    <location>
        <position position="13"/>
    </location>
    <ligand>
        <name>GTP</name>
        <dbReference type="ChEBI" id="CHEBI:37565"/>
    </ligand>
</feature>
<keyword evidence="6 10" id="KW-0411">Iron-sulfur</keyword>
<proteinExistence type="inferred from homology"/>
<evidence type="ECO:0000256" key="10">
    <source>
        <dbReference type="HAMAP-Rule" id="MF_01225"/>
    </source>
</evidence>
<feature type="binding site" evidence="10">
    <location>
        <position position="27"/>
    </location>
    <ligand>
        <name>[4Fe-4S] cluster</name>
        <dbReference type="ChEBI" id="CHEBI:49883"/>
        <label>1</label>
        <note>4Fe-4S-S-AdoMet</note>
    </ligand>
</feature>
<dbReference type="PROSITE" id="PS51918">
    <property type="entry name" value="RADICAL_SAM"/>
    <property type="match status" value="1"/>
</dbReference>
<dbReference type="GO" id="GO:0006777">
    <property type="term" value="P:Mo-molybdopterin cofactor biosynthetic process"/>
    <property type="evidence" value="ECO:0007669"/>
    <property type="project" value="UniProtKB-UniRule"/>
</dbReference>
<keyword evidence="8 10" id="KW-0501">Molybdenum cofactor biosynthesis</keyword>
<dbReference type="EMBL" id="DTKJ01000017">
    <property type="protein sequence ID" value="HGZ11108.1"/>
    <property type="molecule type" value="Genomic_DNA"/>
</dbReference>
<feature type="binding site" evidence="10">
    <location>
        <position position="155"/>
    </location>
    <ligand>
        <name>GTP</name>
        <dbReference type="ChEBI" id="CHEBI:37565"/>
    </ligand>
</feature>
<dbReference type="CDD" id="cd01335">
    <property type="entry name" value="Radical_SAM"/>
    <property type="match status" value="1"/>
</dbReference>
<evidence type="ECO:0000256" key="2">
    <source>
        <dbReference type="ARBA" id="ARBA00022691"/>
    </source>
</evidence>
<dbReference type="GO" id="GO:1904047">
    <property type="term" value="F:S-adenosyl-L-methionine binding"/>
    <property type="evidence" value="ECO:0007669"/>
    <property type="project" value="UniProtKB-UniRule"/>
</dbReference>
<keyword evidence="2 10" id="KW-0949">S-adenosyl-L-methionine</keyword>
<dbReference type="SMART" id="SM00729">
    <property type="entry name" value="Elp3"/>
    <property type="match status" value="1"/>
</dbReference>
<dbReference type="SUPFAM" id="SSF102114">
    <property type="entry name" value="Radical SAM enzymes"/>
    <property type="match status" value="1"/>
</dbReference>